<dbReference type="PANTHER" id="PTHR38848">
    <property type="entry name" value="G-PROTEIN COUPLED RECEPTORS FAMILY 3 PROFILE DOMAIN-CONTAINING PROTEIN"/>
    <property type="match status" value="1"/>
</dbReference>
<proteinExistence type="predicted"/>
<keyword evidence="2" id="KW-0812">Transmembrane</keyword>
<keyword evidence="4" id="KW-1185">Reference proteome</keyword>
<feature type="region of interest" description="Disordered" evidence="1">
    <location>
        <begin position="299"/>
        <end position="321"/>
    </location>
</feature>
<feature type="compositionally biased region" description="Polar residues" evidence="1">
    <location>
        <begin position="299"/>
        <end position="315"/>
    </location>
</feature>
<dbReference type="AlphaFoldDB" id="A0AAI8Z2X0"/>
<feature type="transmembrane region" description="Helical" evidence="2">
    <location>
        <begin position="98"/>
        <end position="117"/>
    </location>
</feature>
<evidence type="ECO:0000313" key="3">
    <source>
        <dbReference type="EMBL" id="CAK4031406.1"/>
    </source>
</evidence>
<accession>A0AAI8Z2X0</accession>
<keyword evidence="2" id="KW-1133">Transmembrane helix</keyword>
<dbReference type="Proteomes" id="UP001296104">
    <property type="component" value="Unassembled WGS sequence"/>
</dbReference>
<evidence type="ECO:0000256" key="1">
    <source>
        <dbReference type="SAM" id="MobiDB-lite"/>
    </source>
</evidence>
<dbReference type="EMBL" id="CAVMBE010000048">
    <property type="protein sequence ID" value="CAK4031406.1"/>
    <property type="molecule type" value="Genomic_DNA"/>
</dbReference>
<keyword evidence="2" id="KW-0472">Membrane</keyword>
<feature type="transmembrane region" description="Helical" evidence="2">
    <location>
        <begin position="20"/>
        <end position="38"/>
    </location>
</feature>
<reference evidence="3" key="1">
    <citation type="submission" date="2023-11" db="EMBL/GenBank/DDBJ databases">
        <authorList>
            <person name="Alioto T."/>
            <person name="Alioto T."/>
            <person name="Gomez Garrido J."/>
        </authorList>
    </citation>
    <scope>NUCLEOTIDE SEQUENCE</scope>
</reference>
<organism evidence="3 4">
    <name type="scientific">Lecanosticta acicola</name>
    <dbReference type="NCBI Taxonomy" id="111012"/>
    <lineage>
        <taxon>Eukaryota</taxon>
        <taxon>Fungi</taxon>
        <taxon>Dikarya</taxon>
        <taxon>Ascomycota</taxon>
        <taxon>Pezizomycotina</taxon>
        <taxon>Dothideomycetes</taxon>
        <taxon>Dothideomycetidae</taxon>
        <taxon>Mycosphaerellales</taxon>
        <taxon>Mycosphaerellaceae</taxon>
        <taxon>Lecanosticta</taxon>
    </lineage>
</organism>
<name>A0AAI8Z2X0_9PEZI</name>
<comment type="caution">
    <text evidence="3">The sequence shown here is derived from an EMBL/GenBank/DDBJ whole genome shotgun (WGS) entry which is preliminary data.</text>
</comment>
<sequence length="321" mass="35746">MAVISDDNPVKKEFLLPGDIVSLITSLLSLPLIAVFFYQRWQWQRWQRCHSNLATGTQWTVATITLLVSYVTAFLFVLILTVLLHIRPGENLGLCDATILLCLTLYVVSKSATLLFLIERAYIITWPVQPRWKDTEYVLNCTCIFVPYLIVTELIATCKSRVAMYVGHDVCVIGIKEYALIPLVVVEAGSYTYLTLRFLWPLIQVHFGGPGLLLPLRRVVLRTCIGTGITMLSLLTVKVSLLLFNGEPAWLCCMTCKIDAVIGCICLHSVTAPETQQIAEHGSPQELGRGLEKQTTLVERSGSGSRTIPESSNECSLKDVL</sequence>
<protein>
    <submittedName>
        <fullName evidence="3">Uncharacterized protein</fullName>
    </submittedName>
</protein>
<dbReference type="PANTHER" id="PTHR38848:SF3">
    <property type="entry name" value="G-PROTEIN COUPLED RECEPTORS FAMILY 3 PROFILE DOMAIN-CONTAINING PROTEIN"/>
    <property type="match status" value="1"/>
</dbReference>
<gene>
    <name evidence="3" type="ORF">LECACI_7A006564</name>
</gene>
<evidence type="ECO:0000256" key="2">
    <source>
        <dbReference type="SAM" id="Phobius"/>
    </source>
</evidence>
<evidence type="ECO:0000313" key="4">
    <source>
        <dbReference type="Proteomes" id="UP001296104"/>
    </source>
</evidence>
<feature type="transmembrane region" description="Helical" evidence="2">
    <location>
        <begin position="137"/>
        <end position="156"/>
    </location>
</feature>
<feature type="transmembrane region" description="Helical" evidence="2">
    <location>
        <begin position="59"/>
        <end position="86"/>
    </location>
</feature>